<feature type="transmembrane region" description="Helical" evidence="1">
    <location>
        <begin position="460"/>
        <end position="477"/>
    </location>
</feature>
<name>A0A9Q2FLC9_GLUJA</name>
<comment type="caution">
    <text evidence="2">The sequence shown here is derived from an EMBL/GenBank/DDBJ whole genome shotgun (WGS) entry which is preliminary data.</text>
</comment>
<sequence>MKGTFRASMAWLHTGLGLITGWVLFAIALSGTLSVFRESISTWMRPELPTAPVQTIDATAHAVAWLTDHAPKSPAWYLAVPTHRAPYVFGTWEKPSGSYIQKALNPLTGSPDGIRDTRGGEFFYRFHFELQLPYPYGRLIAAVAALALVVALVTGLIIHRRIFADFFTFRPNKGQRSWLDAHNLMGVIAFPFHLMISFTGAVTLVTMLLPWGPQAVYKQDIMAGYTDLNPAIETRPASGKPGHLTSVLPVLREAEKRFKGAGISQVYIYNPSDAASLITVMAGNNGTISTLSRSLTFDGTTGLLMREHVETRPAVRTYTFLYGLHIARFTPDVTRWLYFLSGLMLTAVIGSGMRLWTVKRLRLPHHLGHVLTDRLNVGVLAGAPLAFASYFLANRLLPPMSAHRADHEVQCVFIVWGLALLFALVRPARRTWPEMLTTCAFACFAIAAVSSPWTNPVTQSTALVSLFFSSAFGYAAFRALNGKAKQT</sequence>
<evidence type="ECO:0000256" key="1">
    <source>
        <dbReference type="SAM" id="Phobius"/>
    </source>
</evidence>
<dbReference type="Pfam" id="PF03929">
    <property type="entry name" value="PepSY_TM"/>
    <property type="match status" value="1"/>
</dbReference>
<gene>
    <name evidence="2" type="ORF">HKD32_09160</name>
</gene>
<feature type="transmembrane region" description="Helical" evidence="1">
    <location>
        <begin position="409"/>
        <end position="428"/>
    </location>
</feature>
<feature type="transmembrane region" description="Helical" evidence="1">
    <location>
        <begin position="336"/>
        <end position="356"/>
    </location>
</feature>
<dbReference type="InterPro" id="IPR005625">
    <property type="entry name" value="PepSY-ass_TM"/>
</dbReference>
<keyword evidence="1" id="KW-0812">Transmembrane</keyword>
<dbReference type="PANTHER" id="PTHR34219">
    <property type="entry name" value="IRON-REGULATED INNER MEMBRANE PROTEIN-RELATED"/>
    <property type="match status" value="1"/>
</dbReference>
<evidence type="ECO:0000313" key="3">
    <source>
        <dbReference type="Proteomes" id="UP000661006"/>
    </source>
</evidence>
<dbReference type="EMBL" id="JABCQN010000003">
    <property type="protein sequence ID" value="MBF0871014.1"/>
    <property type="molecule type" value="Genomic_DNA"/>
</dbReference>
<dbReference type="PANTHER" id="PTHR34219:SF4">
    <property type="entry name" value="PEPSY DOMAIN-CONTAINING PROTEIN"/>
    <property type="match status" value="1"/>
</dbReference>
<dbReference type="RefSeq" id="WP_194257878.1">
    <property type="nucleotide sequence ID" value="NZ_JABCQN010000003.1"/>
</dbReference>
<keyword evidence="1" id="KW-0472">Membrane</keyword>
<dbReference type="AlphaFoldDB" id="A0A9Q2FLC9"/>
<dbReference type="GeneID" id="81474866"/>
<proteinExistence type="predicted"/>
<protein>
    <submittedName>
        <fullName evidence="2">PepSY domain-containing protein</fullName>
    </submittedName>
</protein>
<organism evidence="2 3">
    <name type="scientific">Gluconobacter japonicus</name>
    <dbReference type="NCBI Taxonomy" id="376620"/>
    <lineage>
        <taxon>Bacteria</taxon>
        <taxon>Pseudomonadati</taxon>
        <taxon>Pseudomonadota</taxon>
        <taxon>Alphaproteobacteria</taxon>
        <taxon>Acetobacterales</taxon>
        <taxon>Acetobacteraceae</taxon>
        <taxon>Gluconobacter</taxon>
    </lineage>
</organism>
<feature type="transmembrane region" description="Helical" evidence="1">
    <location>
        <begin position="12"/>
        <end position="36"/>
    </location>
</feature>
<feature type="transmembrane region" description="Helical" evidence="1">
    <location>
        <begin position="184"/>
        <end position="209"/>
    </location>
</feature>
<keyword evidence="1" id="KW-1133">Transmembrane helix</keyword>
<feature type="transmembrane region" description="Helical" evidence="1">
    <location>
        <begin position="139"/>
        <end position="163"/>
    </location>
</feature>
<feature type="transmembrane region" description="Helical" evidence="1">
    <location>
        <begin position="377"/>
        <end position="397"/>
    </location>
</feature>
<dbReference type="Proteomes" id="UP000661006">
    <property type="component" value="Unassembled WGS sequence"/>
</dbReference>
<reference evidence="2" key="1">
    <citation type="submission" date="2020-04" db="EMBL/GenBank/DDBJ databases">
        <authorList>
            <person name="Sombolestani A."/>
        </authorList>
    </citation>
    <scope>NUCLEOTIDE SEQUENCE</scope>
    <source>
        <strain evidence="2">R71697</strain>
    </source>
</reference>
<reference evidence="2" key="2">
    <citation type="submission" date="2020-11" db="EMBL/GenBank/DDBJ databases">
        <title>Description of novel Gluconobacter species.</title>
        <authorList>
            <person name="Cleenwerck I."/>
            <person name="Cnockaert M."/>
            <person name="Borremans W."/>
            <person name="Wieme A.D."/>
            <person name="De Vuyst L."/>
            <person name="Vandamme P."/>
        </authorList>
    </citation>
    <scope>NUCLEOTIDE SEQUENCE</scope>
    <source>
        <strain evidence="2">R71697</strain>
    </source>
</reference>
<evidence type="ECO:0000313" key="2">
    <source>
        <dbReference type="EMBL" id="MBF0871014.1"/>
    </source>
</evidence>
<accession>A0A9Q2FLC9</accession>